<sequence length="497" mass="56949">MTPPLMRSSASPDSSWPTLDPADTLLVPEVTAEYQQRQRGDTPPRHQNVLQSLREQVQTLETQYRALIVQKRRQGAYAQRADASIRYQDPVHTYAALTEMQEELQLRNEAMRVPPASPPDANLPALRPVTAPLSKEEKVERQRIHVRRAYYRKLNLLQSLRDQVHKLEAQYEELIAQKRLMEMVSGPPDAFLTDQFLAEKYADLTELKEEIRLQNEAMRATLAEYQLFSHMMEKTARRRHESTDYDDDANSGQTPSDDQNSRRPSDDVPTLRSPMTVDVCREIVARSLKEIACFRASPQFVTTGASVFGWRDERIRDGNRVKIMLRKIFYGITAFDFSLRAYNVIGSPRMESLYSPSLRARVVPIQDVRENVAVMFRSFTTMNGLAIVQTVFLVARVQVPTGYALIIRSLPRELLAPYEPPQDSIHRQWDDLFVWHMIEPTGDQNQHISVSIGGELDVLQTLGSDAWLLELLFVILRTESAIIGPVFRLQNTPFTVN</sequence>
<name>A0A8K1C7E1_PYTOL</name>
<dbReference type="OrthoDB" id="148089at2759"/>
<feature type="compositionally biased region" description="Polar residues" evidence="2">
    <location>
        <begin position="8"/>
        <end position="17"/>
    </location>
</feature>
<comment type="caution">
    <text evidence="3">The sequence shown here is derived from an EMBL/GenBank/DDBJ whole genome shotgun (WGS) entry which is preliminary data.</text>
</comment>
<dbReference type="Proteomes" id="UP000794436">
    <property type="component" value="Unassembled WGS sequence"/>
</dbReference>
<keyword evidence="1" id="KW-0175">Coiled coil</keyword>
<dbReference type="EMBL" id="SPLM01000113">
    <property type="protein sequence ID" value="TMW57907.1"/>
    <property type="molecule type" value="Genomic_DNA"/>
</dbReference>
<keyword evidence="4" id="KW-1185">Reference proteome</keyword>
<evidence type="ECO:0000313" key="4">
    <source>
        <dbReference type="Proteomes" id="UP000794436"/>
    </source>
</evidence>
<feature type="region of interest" description="Disordered" evidence="2">
    <location>
        <begin position="236"/>
        <end position="272"/>
    </location>
</feature>
<accession>A0A8K1C7E1</accession>
<feature type="region of interest" description="Disordered" evidence="2">
    <location>
        <begin position="1"/>
        <end position="21"/>
    </location>
</feature>
<protein>
    <submittedName>
        <fullName evidence="3">Uncharacterized protein</fullName>
    </submittedName>
</protein>
<evidence type="ECO:0000256" key="1">
    <source>
        <dbReference type="SAM" id="Coils"/>
    </source>
</evidence>
<evidence type="ECO:0000313" key="3">
    <source>
        <dbReference type="EMBL" id="TMW57907.1"/>
    </source>
</evidence>
<organism evidence="3 4">
    <name type="scientific">Pythium oligandrum</name>
    <name type="common">Mycoparasitic fungus</name>
    <dbReference type="NCBI Taxonomy" id="41045"/>
    <lineage>
        <taxon>Eukaryota</taxon>
        <taxon>Sar</taxon>
        <taxon>Stramenopiles</taxon>
        <taxon>Oomycota</taxon>
        <taxon>Peronosporomycetes</taxon>
        <taxon>Pythiales</taxon>
        <taxon>Pythiaceae</taxon>
        <taxon>Pythium</taxon>
    </lineage>
</organism>
<gene>
    <name evidence="3" type="ORF">Poli38472_013381</name>
</gene>
<evidence type="ECO:0000256" key="2">
    <source>
        <dbReference type="SAM" id="MobiDB-lite"/>
    </source>
</evidence>
<feature type="coiled-coil region" evidence="1">
    <location>
        <begin position="157"/>
        <end position="224"/>
    </location>
</feature>
<proteinExistence type="predicted"/>
<dbReference type="AlphaFoldDB" id="A0A8K1C7E1"/>
<reference evidence="3" key="1">
    <citation type="submission" date="2019-03" db="EMBL/GenBank/DDBJ databases">
        <title>Long read genome sequence of the mycoparasitic Pythium oligandrum ATCC 38472 isolated from sugarbeet rhizosphere.</title>
        <authorList>
            <person name="Gaulin E."/>
        </authorList>
    </citation>
    <scope>NUCLEOTIDE SEQUENCE</scope>
    <source>
        <strain evidence="3">ATCC 38472_TT</strain>
    </source>
</reference>